<dbReference type="InterPro" id="IPR018982">
    <property type="entry name" value="RQC_domain"/>
</dbReference>
<comment type="caution">
    <text evidence="20">The sequence shown here is derived from an EMBL/GenBank/DDBJ whole genome shotgun (WGS) entry which is preliminary data.</text>
</comment>
<dbReference type="GO" id="GO:0005524">
    <property type="term" value="F:ATP binding"/>
    <property type="evidence" value="ECO:0007669"/>
    <property type="project" value="UniProtKB-KW"/>
</dbReference>
<dbReference type="EMBL" id="LYOS01000007">
    <property type="protein sequence ID" value="OFV67186.1"/>
    <property type="molecule type" value="Genomic_DNA"/>
</dbReference>
<evidence type="ECO:0000256" key="12">
    <source>
        <dbReference type="ARBA" id="ARBA00023172"/>
    </source>
</evidence>
<feature type="domain" description="Helicase ATP-binding" evidence="18">
    <location>
        <begin position="268"/>
        <end position="436"/>
    </location>
</feature>
<dbReference type="AlphaFoldDB" id="A0A1F2P9B7"/>
<dbReference type="STRING" id="1838285.SCAL_001720"/>
<evidence type="ECO:0000256" key="5">
    <source>
        <dbReference type="ARBA" id="ARBA00022741"/>
    </source>
</evidence>
<keyword evidence="13" id="KW-0234">DNA repair</keyword>
<dbReference type="NCBIfam" id="TIGR01389">
    <property type="entry name" value="recQ"/>
    <property type="match status" value="1"/>
</dbReference>
<keyword evidence="9" id="KW-0862">Zinc</keyword>
<evidence type="ECO:0000259" key="18">
    <source>
        <dbReference type="PROSITE" id="PS51192"/>
    </source>
</evidence>
<dbReference type="FunFam" id="3.40.50.300:FF:000156">
    <property type="entry name" value="ATP-dependent DNA helicase recQ"/>
    <property type="match status" value="1"/>
</dbReference>
<keyword evidence="21" id="KW-1185">Reference proteome</keyword>
<dbReference type="Pfam" id="PF00270">
    <property type="entry name" value="DEAD"/>
    <property type="match status" value="1"/>
</dbReference>
<evidence type="ECO:0000259" key="19">
    <source>
        <dbReference type="PROSITE" id="PS51194"/>
    </source>
</evidence>
<evidence type="ECO:0000313" key="20">
    <source>
        <dbReference type="EMBL" id="OFV67186.1"/>
    </source>
</evidence>
<dbReference type="Gene3D" id="3.40.50.300">
    <property type="entry name" value="P-loop containing nucleotide triphosphate hydrolases"/>
    <property type="match status" value="2"/>
</dbReference>
<keyword evidence="14" id="KW-0413">Isomerase</keyword>
<dbReference type="PANTHER" id="PTHR13710:SF105">
    <property type="entry name" value="ATP-DEPENDENT DNA HELICASE Q1"/>
    <property type="match status" value="1"/>
</dbReference>
<dbReference type="InterPro" id="IPR014001">
    <property type="entry name" value="Helicase_ATP-bd"/>
</dbReference>
<gene>
    <name evidence="20" type="ORF">SCAL_001720</name>
</gene>
<evidence type="ECO:0000256" key="11">
    <source>
        <dbReference type="ARBA" id="ARBA00023125"/>
    </source>
</evidence>
<keyword evidence="4" id="KW-0479">Metal-binding</keyword>
<evidence type="ECO:0000259" key="17">
    <source>
        <dbReference type="PROSITE" id="PS50967"/>
    </source>
</evidence>
<dbReference type="Gene3D" id="1.10.150.80">
    <property type="entry name" value="HRDC domain"/>
    <property type="match status" value="1"/>
</dbReference>
<evidence type="ECO:0000256" key="6">
    <source>
        <dbReference type="ARBA" id="ARBA00022763"/>
    </source>
</evidence>
<dbReference type="Pfam" id="PF09382">
    <property type="entry name" value="RQC"/>
    <property type="match status" value="1"/>
</dbReference>
<evidence type="ECO:0000256" key="1">
    <source>
        <dbReference type="ARBA" id="ARBA00001946"/>
    </source>
</evidence>
<dbReference type="SMART" id="SM00490">
    <property type="entry name" value="HELICc"/>
    <property type="match status" value="1"/>
</dbReference>
<dbReference type="Gene3D" id="1.10.10.10">
    <property type="entry name" value="Winged helix-like DNA-binding domain superfamily/Winged helix DNA-binding domain"/>
    <property type="match status" value="1"/>
</dbReference>
<dbReference type="InterPro" id="IPR001650">
    <property type="entry name" value="Helicase_C-like"/>
</dbReference>
<evidence type="ECO:0000256" key="2">
    <source>
        <dbReference type="ARBA" id="ARBA00001947"/>
    </source>
</evidence>
<dbReference type="GO" id="GO:0000724">
    <property type="term" value="P:double-strand break repair via homologous recombination"/>
    <property type="evidence" value="ECO:0007669"/>
    <property type="project" value="TreeGrafter"/>
</dbReference>
<keyword evidence="5" id="KW-0547">Nucleotide-binding</keyword>
<dbReference type="InterPro" id="IPR036390">
    <property type="entry name" value="WH_DNA-bd_sf"/>
</dbReference>
<dbReference type="Pfam" id="PF00570">
    <property type="entry name" value="HRDC"/>
    <property type="match status" value="1"/>
</dbReference>
<accession>A0A1F2P9B7</accession>
<comment type="cofactor">
    <cofactor evidence="1">
        <name>Mg(2+)</name>
        <dbReference type="ChEBI" id="CHEBI:18420"/>
    </cofactor>
</comment>
<evidence type="ECO:0000256" key="13">
    <source>
        <dbReference type="ARBA" id="ARBA00023204"/>
    </source>
</evidence>
<dbReference type="Pfam" id="PF22557">
    <property type="entry name" value="DuOB"/>
    <property type="match status" value="1"/>
</dbReference>
<feature type="domain" description="HRDC" evidence="17">
    <location>
        <begin position="761"/>
        <end position="841"/>
    </location>
</feature>
<dbReference type="Pfam" id="PF00271">
    <property type="entry name" value="Helicase_C"/>
    <property type="match status" value="1"/>
</dbReference>
<dbReference type="InterPro" id="IPR054335">
    <property type="entry name" value="DuOB_dom"/>
</dbReference>
<dbReference type="CDD" id="cd18794">
    <property type="entry name" value="SF2_C_RecQ"/>
    <property type="match status" value="1"/>
</dbReference>
<dbReference type="SUPFAM" id="SSF52540">
    <property type="entry name" value="P-loop containing nucleoside triphosphate hydrolases"/>
    <property type="match status" value="1"/>
</dbReference>
<dbReference type="GO" id="GO:0005737">
    <property type="term" value="C:cytoplasm"/>
    <property type="evidence" value="ECO:0007669"/>
    <property type="project" value="TreeGrafter"/>
</dbReference>
<dbReference type="NCBIfam" id="TIGR00614">
    <property type="entry name" value="recQ_fam"/>
    <property type="match status" value="1"/>
</dbReference>
<evidence type="ECO:0000256" key="10">
    <source>
        <dbReference type="ARBA" id="ARBA00022840"/>
    </source>
</evidence>
<dbReference type="GO" id="GO:0009378">
    <property type="term" value="F:four-way junction helicase activity"/>
    <property type="evidence" value="ECO:0007669"/>
    <property type="project" value="TreeGrafter"/>
</dbReference>
<keyword evidence="6" id="KW-0227">DNA damage</keyword>
<dbReference type="GO" id="GO:0003677">
    <property type="term" value="F:DNA binding"/>
    <property type="evidence" value="ECO:0007669"/>
    <property type="project" value="UniProtKB-KW"/>
</dbReference>
<dbReference type="Gene3D" id="1.10.10.60">
    <property type="entry name" value="Homeodomain-like"/>
    <property type="match status" value="1"/>
</dbReference>
<evidence type="ECO:0000313" key="21">
    <source>
        <dbReference type="Proteomes" id="UP000186940"/>
    </source>
</evidence>
<keyword evidence="12" id="KW-0233">DNA recombination</keyword>
<feature type="domain" description="Helicase C-terminal" evidence="19">
    <location>
        <begin position="457"/>
        <end position="606"/>
    </location>
</feature>
<dbReference type="InterPro" id="IPR004589">
    <property type="entry name" value="DNA_helicase_ATP-dep_RecQ"/>
</dbReference>
<dbReference type="GO" id="GO:0005694">
    <property type="term" value="C:chromosome"/>
    <property type="evidence" value="ECO:0007669"/>
    <property type="project" value="TreeGrafter"/>
</dbReference>
<keyword evidence="7" id="KW-0378">Hydrolase</keyword>
<dbReference type="SUPFAM" id="SSF47819">
    <property type="entry name" value="HRDC-like"/>
    <property type="match status" value="1"/>
</dbReference>
<dbReference type="Proteomes" id="UP000186940">
    <property type="component" value="Unassembled WGS sequence"/>
</dbReference>
<keyword evidence="8 20" id="KW-0347">Helicase</keyword>
<evidence type="ECO:0000256" key="3">
    <source>
        <dbReference type="ARBA" id="ARBA00005446"/>
    </source>
</evidence>
<dbReference type="InterPro" id="IPR032284">
    <property type="entry name" value="RecQ_Zn-bd"/>
</dbReference>
<dbReference type="SMART" id="SM00341">
    <property type="entry name" value="HRDC"/>
    <property type="match status" value="1"/>
</dbReference>
<evidence type="ECO:0000256" key="7">
    <source>
        <dbReference type="ARBA" id="ARBA00022801"/>
    </source>
</evidence>
<dbReference type="InterPro" id="IPR036388">
    <property type="entry name" value="WH-like_DNA-bd_sf"/>
</dbReference>
<evidence type="ECO:0000256" key="15">
    <source>
        <dbReference type="ARBA" id="ARBA00034617"/>
    </source>
</evidence>
<dbReference type="InterPro" id="IPR002121">
    <property type="entry name" value="HRDC_dom"/>
</dbReference>
<evidence type="ECO:0000256" key="14">
    <source>
        <dbReference type="ARBA" id="ARBA00023235"/>
    </source>
</evidence>
<dbReference type="PATRIC" id="fig|1838285.3.peg.1748"/>
<protein>
    <recommendedName>
        <fullName evidence="16">DNA 3'-5' helicase</fullName>
        <ecNumber evidence="16">5.6.2.4</ecNumber>
    </recommendedName>
</protein>
<dbReference type="CDD" id="cd17920">
    <property type="entry name" value="DEXHc_RecQ"/>
    <property type="match status" value="1"/>
</dbReference>
<dbReference type="Pfam" id="PF16124">
    <property type="entry name" value="RecQ_Zn_bind"/>
    <property type="match status" value="1"/>
</dbReference>
<name>A0A1F2P9B7_9EURY</name>
<organism evidence="20 21">
    <name type="scientific">Candidatus Syntropharchaeum caldarium</name>
    <dbReference type="NCBI Taxonomy" id="1838285"/>
    <lineage>
        <taxon>Archaea</taxon>
        <taxon>Methanobacteriati</taxon>
        <taxon>Methanobacteriota</taxon>
        <taxon>Stenosarchaea group</taxon>
        <taxon>Methanomicrobia</taxon>
        <taxon>Methanosarcinales</taxon>
        <taxon>ANME-2 cluster</taxon>
        <taxon>Candidatus Syntropharchaeum</taxon>
    </lineage>
</organism>
<dbReference type="PROSITE" id="PS50967">
    <property type="entry name" value="HRDC"/>
    <property type="match status" value="1"/>
</dbReference>
<comment type="catalytic activity">
    <reaction evidence="15">
        <text>Couples ATP hydrolysis with the unwinding of duplex DNA by translocating in the 3'-5' direction.</text>
        <dbReference type="EC" id="5.6.2.4"/>
    </reaction>
</comment>
<comment type="similarity">
    <text evidence="3">Belongs to the helicase family. RecQ subfamily.</text>
</comment>
<reference evidence="20" key="1">
    <citation type="submission" date="2016-05" db="EMBL/GenBank/DDBJ databases">
        <title>Microbial consortia oxidize butane by reversing methanogenesis.</title>
        <authorList>
            <person name="Laso-Perez R."/>
            <person name="Richter M."/>
            <person name="Wegener G."/>
            <person name="Musat F."/>
        </authorList>
    </citation>
    <scope>NUCLEOTIDE SEQUENCE [LARGE SCALE GENOMIC DNA]</scope>
    <source>
        <strain evidence="20">BOX2</strain>
    </source>
</reference>
<dbReference type="EC" id="5.6.2.4" evidence="16"/>
<keyword evidence="11" id="KW-0238">DNA-binding</keyword>
<dbReference type="GO" id="GO:0046872">
    <property type="term" value="F:metal ion binding"/>
    <property type="evidence" value="ECO:0007669"/>
    <property type="project" value="UniProtKB-KW"/>
</dbReference>
<evidence type="ECO:0000256" key="16">
    <source>
        <dbReference type="ARBA" id="ARBA00034808"/>
    </source>
</evidence>
<evidence type="ECO:0000256" key="9">
    <source>
        <dbReference type="ARBA" id="ARBA00022833"/>
    </source>
</evidence>
<dbReference type="GO" id="GO:0009432">
    <property type="term" value="P:SOS response"/>
    <property type="evidence" value="ECO:0007669"/>
    <property type="project" value="InterPro"/>
</dbReference>
<proteinExistence type="inferred from homology"/>
<dbReference type="FunFam" id="3.40.50.300:FF:000296">
    <property type="entry name" value="ATP-dependent DNA helicase RecQ"/>
    <property type="match status" value="1"/>
</dbReference>
<dbReference type="GO" id="GO:0006260">
    <property type="term" value="P:DNA replication"/>
    <property type="evidence" value="ECO:0007669"/>
    <property type="project" value="InterPro"/>
</dbReference>
<comment type="cofactor">
    <cofactor evidence="2">
        <name>Zn(2+)</name>
        <dbReference type="ChEBI" id="CHEBI:29105"/>
    </cofactor>
</comment>
<dbReference type="InterPro" id="IPR027417">
    <property type="entry name" value="P-loop_NTPase"/>
</dbReference>
<dbReference type="GO" id="GO:0016787">
    <property type="term" value="F:hydrolase activity"/>
    <property type="evidence" value="ECO:0007669"/>
    <property type="project" value="UniProtKB-KW"/>
</dbReference>
<sequence>MVITDLSRMEGDRVCIFGIDEERRPIRPVISYRGVRESDLFDEEGNQIIKPFAEVEFDFLHPLPKPPHTEDWEINTIYKPRLIKNLSEDERKVFLEEVLDGSVKEIFGAVIHENRYINPWEGERSLGTVKIKEVLDVNYSMKEEGKYKYRLKFLDVAGDAYDLPVTDCAFRRYCDHERIQNQKSMGLIGAELQRRFNQSKVYLRVGLARPFPEKYYRCYLQISGLYTFPDYKGEDGDCGNEVDMESAHQALQKYFGYTSFLPLQKDIIRDVLLKNDIFVLMPTGGGKSLCYQLPALLLDGVTVVISPLIALMKDQVDDLRANGIAAACINSSLSPDEIQAVKTKLLKNRIKILYVAPERMMQPGFLSFLQRLNIGPIAVDEAHCISEWGHDFRPEYRRLSLLKEIFPQTPLIALTATAITAVQRDIIRELRLNDPKIYKASFNRKNLFYQVKPKYDGYSQLIQYLENHKGDSGIIYCQSRKSADELANKLQKERYRVLPYHAGLSSDLRNETQNKFVKDDFEIIVATIAFGMGIDKSNIRFVVHYDLPKNLESYYQETGRAGRDGDKADCILFFSRGDKAKIEYFIEQKSEERERRIAYKKLHDMVEFCESQGCRRKILLKYFGEAYDKTNCGSCDNCIEPKEKIDGTNIAQKIILCVSQVKERFGVNYIADVLCGSKSQKIIRNRHDILSIYGTGREYSRKRWQTFTRELIQLGFLRLEGDRYPIVKLTQKSQDILSGEEQVLLTRPVEEVRITEKSADEDFDHDLFEMLRGLRKRLADAEGMPPYIIFHDSSLKAMARYFPQTLSDFRKIDGVGESKLEKYGEIFVKEIADYCQDYRIEHIRKVHPRAYEPWTKDEDERLIREYRSGKSIEELMELFGRQSGGIKSRLKKLGLH</sequence>
<keyword evidence="10" id="KW-0067">ATP-binding</keyword>
<dbReference type="InterPro" id="IPR006293">
    <property type="entry name" value="DNA_helicase_ATP-dep_RecQ_bac"/>
</dbReference>
<evidence type="ECO:0000256" key="8">
    <source>
        <dbReference type="ARBA" id="ARBA00022806"/>
    </source>
</evidence>
<dbReference type="InterPro" id="IPR044876">
    <property type="entry name" value="HRDC_dom_sf"/>
</dbReference>
<dbReference type="InterPro" id="IPR010997">
    <property type="entry name" value="HRDC-like_sf"/>
</dbReference>
<dbReference type="GO" id="GO:0043138">
    <property type="term" value="F:3'-5' DNA helicase activity"/>
    <property type="evidence" value="ECO:0007669"/>
    <property type="project" value="UniProtKB-EC"/>
</dbReference>
<dbReference type="SUPFAM" id="SSF46785">
    <property type="entry name" value="Winged helix' DNA-binding domain"/>
    <property type="match status" value="1"/>
</dbReference>
<dbReference type="SMART" id="SM00487">
    <property type="entry name" value="DEXDc"/>
    <property type="match status" value="1"/>
</dbReference>
<dbReference type="SMART" id="SM00956">
    <property type="entry name" value="RQC"/>
    <property type="match status" value="1"/>
</dbReference>
<dbReference type="PROSITE" id="PS51194">
    <property type="entry name" value="HELICASE_CTER"/>
    <property type="match status" value="1"/>
</dbReference>
<evidence type="ECO:0000256" key="4">
    <source>
        <dbReference type="ARBA" id="ARBA00022723"/>
    </source>
</evidence>
<dbReference type="PANTHER" id="PTHR13710">
    <property type="entry name" value="DNA HELICASE RECQ FAMILY MEMBER"/>
    <property type="match status" value="1"/>
</dbReference>
<dbReference type="PROSITE" id="PS51192">
    <property type="entry name" value="HELICASE_ATP_BIND_1"/>
    <property type="match status" value="1"/>
</dbReference>
<dbReference type="InterPro" id="IPR011545">
    <property type="entry name" value="DEAD/DEAH_box_helicase_dom"/>
</dbReference>